<comment type="catalytic activity">
    <reaction evidence="16">
        <text>L-threonyl-[protein] + ATP = O-phospho-L-threonyl-[protein] + ADP + H(+)</text>
        <dbReference type="Rhea" id="RHEA:46608"/>
        <dbReference type="Rhea" id="RHEA-COMP:11060"/>
        <dbReference type="Rhea" id="RHEA-COMP:11605"/>
        <dbReference type="ChEBI" id="CHEBI:15378"/>
        <dbReference type="ChEBI" id="CHEBI:30013"/>
        <dbReference type="ChEBI" id="CHEBI:30616"/>
        <dbReference type="ChEBI" id="CHEBI:61977"/>
        <dbReference type="ChEBI" id="CHEBI:456216"/>
    </reaction>
</comment>
<keyword evidence="14" id="KW-1015">Disulfide bond</keyword>
<keyword evidence="7" id="KW-0732">Signal</keyword>
<dbReference type="InterPro" id="IPR000152">
    <property type="entry name" value="EGF-type_Asp/Asn_hydroxyl_site"/>
</dbReference>
<dbReference type="PROSITE" id="PS00108">
    <property type="entry name" value="PROTEIN_KINASE_ST"/>
    <property type="match status" value="1"/>
</dbReference>
<organism evidence="22 23">
    <name type="scientific">Lithospermum erythrorhizon</name>
    <name type="common">Purple gromwell</name>
    <name type="synonym">Lithospermum officinale var. erythrorhizon</name>
    <dbReference type="NCBI Taxonomy" id="34254"/>
    <lineage>
        <taxon>Eukaryota</taxon>
        <taxon>Viridiplantae</taxon>
        <taxon>Streptophyta</taxon>
        <taxon>Embryophyta</taxon>
        <taxon>Tracheophyta</taxon>
        <taxon>Spermatophyta</taxon>
        <taxon>Magnoliopsida</taxon>
        <taxon>eudicotyledons</taxon>
        <taxon>Gunneridae</taxon>
        <taxon>Pentapetalae</taxon>
        <taxon>asterids</taxon>
        <taxon>lamiids</taxon>
        <taxon>Boraginales</taxon>
        <taxon>Boraginaceae</taxon>
        <taxon>Boraginoideae</taxon>
        <taxon>Lithospermeae</taxon>
        <taxon>Lithospermum</taxon>
    </lineage>
</organism>
<dbReference type="CDD" id="cd00054">
    <property type="entry name" value="EGF_CA"/>
    <property type="match status" value="1"/>
</dbReference>
<keyword evidence="11" id="KW-0067">ATP-binding</keyword>
<gene>
    <name evidence="22" type="ORF">LIER_07761</name>
</gene>
<dbReference type="InterPro" id="IPR000742">
    <property type="entry name" value="EGF"/>
</dbReference>
<keyword evidence="5" id="KW-0808">Transferase</keyword>
<dbReference type="InterPro" id="IPR001881">
    <property type="entry name" value="EGF-like_Ca-bd_dom"/>
</dbReference>
<dbReference type="EMBL" id="BAABME010001212">
    <property type="protein sequence ID" value="GAA0148270.1"/>
    <property type="molecule type" value="Genomic_DNA"/>
</dbReference>
<dbReference type="Gene3D" id="2.10.25.10">
    <property type="entry name" value="Laminin"/>
    <property type="match status" value="2"/>
</dbReference>
<keyword evidence="22" id="KW-0675">Receptor</keyword>
<evidence type="ECO:0000256" key="14">
    <source>
        <dbReference type="ARBA" id="ARBA00023157"/>
    </source>
</evidence>
<dbReference type="GO" id="GO:0005886">
    <property type="term" value="C:plasma membrane"/>
    <property type="evidence" value="ECO:0007669"/>
    <property type="project" value="TreeGrafter"/>
</dbReference>
<dbReference type="InterPro" id="IPR008271">
    <property type="entry name" value="Ser/Thr_kinase_AS"/>
</dbReference>
<evidence type="ECO:0000256" key="9">
    <source>
        <dbReference type="ARBA" id="ARBA00022741"/>
    </source>
</evidence>
<evidence type="ECO:0000256" key="17">
    <source>
        <dbReference type="ARBA" id="ARBA00058961"/>
    </source>
</evidence>
<dbReference type="SMART" id="SM00181">
    <property type="entry name" value="EGF"/>
    <property type="match status" value="2"/>
</dbReference>
<dbReference type="InterPro" id="IPR011009">
    <property type="entry name" value="Kinase-like_dom_sf"/>
</dbReference>
<keyword evidence="4" id="KW-0597">Phosphoprotein</keyword>
<dbReference type="AlphaFoldDB" id="A0AAV3P9H1"/>
<dbReference type="PROSITE" id="PS01187">
    <property type="entry name" value="EGF_CA"/>
    <property type="match status" value="1"/>
</dbReference>
<dbReference type="Gene3D" id="3.30.200.20">
    <property type="entry name" value="Phosphorylase Kinase, domain 1"/>
    <property type="match status" value="1"/>
</dbReference>
<evidence type="ECO:0000256" key="7">
    <source>
        <dbReference type="ARBA" id="ARBA00022729"/>
    </source>
</evidence>
<evidence type="ECO:0000256" key="16">
    <source>
        <dbReference type="ARBA" id="ARBA00047951"/>
    </source>
</evidence>
<keyword evidence="13 19" id="KW-0472">Membrane</keyword>
<protein>
    <submittedName>
        <fullName evidence="22">Transmembrane signal receptor</fullName>
    </submittedName>
</protein>
<dbReference type="InterPro" id="IPR049883">
    <property type="entry name" value="NOTCH1_EGF-like"/>
</dbReference>
<dbReference type="FunFam" id="3.30.200.20:FF:000043">
    <property type="entry name" value="Wall-associated receptor kinase 2"/>
    <property type="match status" value="1"/>
</dbReference>
<dbReference type="PANTHER" id="PTHR27005:SF515">
    <property type="entry name" value="WALL-ASSOCIATED RECEPTOR KINASE-LIKE 10-RELATED"/>
    <property type="match status" value="1"/>
</dbReference>
<dbReference type="GO" id="GO:0004674">
    <property type="term" value="F:protein serine/threonine kinase activity"/>
    <property type="evidence" value="ECO:0007669"/>
    <property type="project" value="UniProtKB-KW"/>
</dbReference>
<dbReference type="Gene3D" id="1.10.510.10">
    <property type="entry name" value="Transferase(Phosphotransferase) domain 1"/>
    <property type="match status" value="1"/>
</dbReference>
<evidence type="ECO:0000256" key="5">
    <source>
        <dbReference type="ARBA" id="ARBA00022679"/>
    </source>
</evidence>
<evidence type="ECO:0000256" key="10">
    <source>
        <dbReference type="ARBA" id="ARBA00022777"/>
    </source>
</evidence>
<dbReference type="SMART" id="SM00220">
    <property type="entry name" value="S_TKc"/>
    <property type="match status" value="1"/>
</dbReference>
<name>A0AAV3P9H1_LITER</name>
<comment type="caution">
    <text evidence="22">The sequence shown here is derived from an EMBL/GenBank/DDBJ whole genome shotgun (WGS) entry which is preliminary data.</text>
</comment>
<evidence type="ECO:0000259" key="21">
    <source>
        <dbReference type="PROSITE" id="PS50026"/>
    </source>
</evidence>
<feature type="domain" description="Protein kinase" evidence="20">
    <location>
        <begin position="357"/>
        <end position="635"/>
    </location>
</feature>
<dbReference type="SMART" id="SM00179">
    <property type="entry name" value="EGF_CA"/>
    <property type="match status" value="2"/>
</dbReference>
<comment type="catalytic activity">
    <reaction evidence="15">
        <text>L-seryl-[protein] + ATP = O-phospho-L-seryl-[protein] + ADP + H(+)</text>
        <dbReference type="Rhea" id="RHEA:17989"/>
        <dbReference type="Rhea" id="RHEA-COMP:9863"/>
        <dbReference type="Rhea" id="RHEA-COMP:11604"/>
        <dbReference type="ChEBI" id="CHEBI:15378"/>
        <dbReference type="ChEBI" id="CHEBI:29999"/>
        <dbReference type="ChEBI" id="CHEBI:30616"/>
        <dbReference type="ChEBI" id="CHEBI:83421"/>
        <dbReference type="ChEBI" id="CHEBI:456216"/>
    </reaction>
</comment>
<dbReference type="Proteomes" id="UP001454036">
    <property type="component" value="Unassembled WGS sequence"/>
</dbReference>
<dbReference type="FunFam" id="2.10.25.10:FF:000038">
    <property type="entry name" value="Fibrillin 2"/>
    <property type="match status" value="1"/>
</dbReference>
<keyword evidence="8" id="KW-0677">Repeat</keyword>
<sequence length="652" mass="72469">MSYDFLIDSRASSDIYGFIPFLRNRNIAIDSISVEKAQLKVFHPVIAVGCYSNSSGNSLEPTITPFNFLPFTVATTSNLLFVTGCNTYGIFQGQESVLPYRSFVFGCISFCEYSFKLENTSCTDGYGCCQTTVPPQLTYFNSSLNSLDNNIHLDAFGDCSYSFMADKSAFNDNILRHKDSINASSKFPMVLSWFMMSNKRCGIDLQNSNDYACKEGSSCQNAGAESYRCVCSNGYEGNPYLGCTDIDECATHDNDCEDVCVNKRGGYTCECRAGYHGDGTKNNGTGCIQIKRSNKSIVLAAVGGTTLGISLLLVSTYLLYKTKNGGQLLDQLSSNGNNIEKVHIFTAQELNKATDHFNENRVLGRGGQGTVYKGMLSNGKIIAVKNSKLVDANQVELFINEVVILSYIYHRNVVKLLGCCLETEVPLLVYEFIPNGTLTDLIHNSEGNDFLLSWEVRLRISKEVARALSYLHWTTSIPVYHRDVKSSNVLLDEKYRAKVSDFGISRHISIDQTHLTTLVKGTFGYLDPEYFQSSQFTDKSDVYSFGVVLVELLTGRKPISLYFVEDEERHVSLATKFLQSMEDNSLHAILDPRVLKAARPEELEVVAKLAQNCLNLDGRKRPTMTQVAMELEGIFQTSPLPLVESNFHAGIN</sequence>
<feature type="transmembrane region" description="Helical" evidence="19">
    <location>
        <begin position="297"/>
        <end position="320"/>
    </location>
</feature>
<feature type="domain" description="EGF-like" evidence="21">
    <location>
        <begin position="245"/>
        <end position="281"/>
    </location>
</feature>
<dbReference type="Pfam" id="PF00069">
    <property type="entry name" value="Pkinase"/>
    <property type="match status" value="1"/>
</dbReference>
<dbReference type="PANTHER" id="PTHR27005">
    <property type="entry name" value="WALL-ASSOCIATED RECEPTOR KINASE-LIKE 21"/>
    <property type="match status" value="1"/>
</dbReference>
<dbReference type="PROSITE" id="PS00010">
    <property type="entry name" value="ASX_HYDROXYL"/>
    <property type="match status" value="1"/>
</dbReference>
<evidence type="ECO:0000256" key="15">
    <source>
        <dbReference type="ARBA" id="ARBA00047558"/>
    </source>
</evidence>
<evidence type="ECO:0000256" key="13">
    <source>
        <dbReference type="ARBA" id="ARBA00023136"/>
    </source>
</evidence>
<feature type="domain" description="EGF-like" evidence="21">
    <location>
        <begin position="204"/>
        <end position="244"/>
    </location>
</feature>
<dbReference type="GO" id="GO:0005509">
    <property type="term" value="F:calcium ion binding"/>
    <property type="evidence" value="ECO:0007669"/>
    <property type="project" value="InterPro"/>
</dbReference>
<evidence type="ECO:0000256" key="12">
    <source>
        <dbReference type="ARBA" id="ARBA00022989"/>
    </source>
</evidence>
<evidence type="ECO:0000313" key="23">
    <source>
        <dbReference type="Proteomes" id="UP001454036"/>
    </source>
</evidence>
<keyword evidence="3 18" id="KW-0245">EGF-like domain</keyword>
<dbReference type="SUPFAM" id="SSF57196">
    <property type="entry name" value="EGF/Laminin"/>
    <property type="match status" value="1"/>
</dbReference>
<comment type="subcellular location">
    <subcellularLocation>
        <location evidence="1">Membrane</location>
        <topology evidence="1">Single-pass type I membrane protein</topology>
    </subcellularLocation>
</comment>
<dbReference type="PROSITE" id="PS50026">
    <property type="entry name" value="EGF_3"/>
    <property type="match status" value="2"/>
</dbReference>
<dbReference type="GO" id="GO:0005524">
    <property type="term" value="F:ATP binding"/>
    <property type="evidence" value="ECO:0007669"/>
    <property type="project" value="UniProtKB-KW"/>
</dbReference>
<evidence type="ECO:0000256" key="8">
    <source>
        <dbReference type="ARBA" id="ARBA00022737"/>
    </source>
</evidence>
<dbReference type="InterPro" id="IPR018097">
    <property type="entry name" value="EGF_Ca-bd_CS"/>
</dbReference>
<dbReference type="CDD" id="cd14066">
    <property type="entry name" value="STKc_IRAK"/>
    <property type="match status" value="1"/>
</dbReference>
<dbReference type="Pfam" id="PF07645">
    <property type="entry name" value="EGF_CA"/>
    <property type="match status" value="1"/>
</dbReference>
<evidence type="ECO:0000256" key="4">
    <source>
        <dbReference type="ARBA" id="ARBA00022553"/>
    </source>
</evidence>
<keyword evidence="6 19" id="KW-0812">Transmembrane</keyword>
<keyword evidence="23" id="KW-1185">Reference proteome</keyword>
<evidence type="ECO:0000259" key="20">
    <source>
        <dbReference type="PROSITE" id="PS50011"/>
    </source>
</evidence>
<dbReference type="PROSITE" id="PS01186">
    <property type="entry name" value="EGF_2"/>
    <property type="match status" value="1"/>
</dbReference>
<keyword evidence="10" id="KW-0418">Kinase</keyword>
<evidence type="ECO:0000256" key="19">
    <source>
        <dbReference type="SAM" id="Phobius"/>
    </source>
</evidence>
<accession>A0AAV3P9H1</accession>
<evidence type="ECO:0000256" key="11">
    <source>
        <dbReference type="ARBA" id="ARBA00022840"/>
    </source>
</evidence>
<dbReference type="InterPro" id="IPR045274">
    <property type="entry name" value="WAK-like"/>
</dbReference>
<dbReference type="SUPFAM" id="SSF56112">
    <property type="entry name" value="Protein kinase-like (PK-like)"/>
    <property type="match status" value="1"/>
</dbReference>
<dbReference type="InterPro" id="IPR000719">
    <property type="entry name" value="Prot_kinase_dom"/>
</dbReference>
<evidence type="ECO:0000313" key="22">
    <source>
        <dbReference type="EMBL" id="GAA0148270.1"/>
    </source>
</evidence>
<evidence type="ECO:0000256" key="1">
    <source>
        <dbReference type="ARBA" id="ARBA00004479"/>
    </source>
</evidence>
<comment type="function">
    <text evidence="17">Serine/threonine-protein kinase that may function as a signaling receptor of extracellular matrix component. Binding to pectin may have significance in the control of cell expansion, morphogenesis and development.</text>
</comment>
<keyword evidence="9" id="KW-0547">Nucleotide-binding</keyword>
<keyword evidence="12 19" id="KW-1133">Transmembrane helix</keyword>
<evidence type="ECO:0000256" key="6">
    <source>
        <dbReference type="ARBA" id="ARBA00022692"/>
    </source>
</evidence>
<dbReference type="GO" id="GO:0007166">
    <property type="term" value="P:cell surface receptor signaling pathway"/>
    <property type="evidence" value="ECO:0007669"/>
    <property type="project" value="InterPro"/>
</dbReference>
<dbReference type="FunFam" id="1.10.510.10:FF:000084">
    <property type="entry name" value="Wall-associated receptor kinase 2"/>
    <property type="match status" value="1"/>
</dbReference>
<dbReference type="PROSITE" id="PS50011">
    <property type="entry name" value="PROTEIN_KINASE_DOM"/>
    <property type="match status" value="1"/>
</dbReference>
<comment type="caution">
    <text evidence="18">Lacks conserved residue(s) required for the propagation of feature annotation.</text>
</comment>
<keyword evidence="2" id="KW-0723">Serine/threonine-protein kinase</keyword>
<evidence type="ECO:0000256" key="2">
    <source>
        <dbReference type="ARBA" id="ARBA00022527"/>
    </source>
</evidence>
<evidence type="ECO:0000256" key="18">
    <source>
        <dbReference type="PROSITE-ProRule" id="PRU00076"/>
    </source>
</evidence>
<evidence type="ECO:0000256" key="3">
    <source>
        <dbReference type="ARBA" id="ARBA00022536"/>
    </source>
</evidence>
<reference evidence="22 23" key="1">
    <citation type="submission" date="2024-01" db="EMBL/GenBank/DDBJ databases">
        <title>The complete chloroplast genome sequence of Lithospermum erythrorhizon: insights into the phylogenetic relationship among Boraginaceae species and the maternal lineages of purple gromwells.</title>
        <authorList>
            <person name="Okada T."/>
            <person name="Watanabe K."/>
        </authorList>
    </citation>
    <scope>NUCLEOTIDE SEQUENCE [LARGE SCALE GENOMIC DNA]</scope>
</reference>
<proteinExistence type="predicted"/>